<keyword evidence="1" id="KW-0378">Hydrolase</keyword>
<name>A0A9W9F0S3_9EURO</name>
<proteinExistence type="predicted"/>
<dbReference type="GO" id="GO:0017000">
    <property type="term" value="P:antibiotic biosynthetic process"/>
    <property type="evidence" value="ECO:0007669"/>
    <property type="project" value="UniProtKB-ARBA"/>
</dbReference>
<evidence type="ECO:0000313" key="3">
    <source>
        <dbReference type="EMBL" id="KAJ5091507.1"/>
    </source>
</evidence>
<dbReference type="Proteomes" id="UP001141434">
    <property type="component" value="Unassembled WGS sequence"/>
</dbReference>
<evidence type="ECO:0000256" key="1">
    <source>
        <dbReference type="ARBA" id="ARBA00022801"/>
    </source>
</evidence>
<gene>
    <name evidence="3" type="ORF">NUU61_006377</name>
</gene>
<reference evidence="3" key="1">
    <citation type="submission" date="2022-11" db="EMBL/GenBank/DDBJ databases">
        <authorList>
            <person name="Petersen C."/>
        </authorList>
    </citation>
    <scope>NUCLEOTIDE SEQUENCE</scope>
    <source>
        <strain evidence="3">IBT 34128</strain>
    </source>
</reference>
<dbReference type="RefSeq" id="XP_056509705.1">
    <property type="nucleotide sequence ID" value="XM_056656905.1"/>
</dbReference>
<dbReference type="GeneID" id="81396074"/>
<dbReference type="GO" id="GO:0072330">
    <property type="term" value="P:monocarboxylic acid biosynthetic process"/>
    <property type="evidence" value="ECO:0007669"/>
    <property type="project" value="UniProtKB-ARBA"/>
</dbReference>
<dbReference type="EMBL" id="JAPMSZ010000009">
    <property type="protein sequence ID" value="KAJ5091507.1"/>
    <property type="molecule type" value="Genomic_DNA"/>
</dbReference>
<evidence type="ECO:0000313" key="4">
    <source>
        <dbReference type="Proteomes" id="UP001141434"/>
    </source>
</evidence>
<sequence length="356" mass="39471">MSPSKDIPQLGFWEWADLPFVKLSIYGSMLYAAITGAFRGKASPKKFSHHLITAAVRKYTDRTTLRQKQYIQPPTDDVYASVMRQRGLQPETVELPHNAAGHWIGNKNAKNVLVYYHGGGFVMPALPSQVGFWVDMIKALNENGHDIAVLFPRYSLAPFGSYPTQLRQSVGALRYILTETGRSPSDVMIGGDSAGGNLALAVLLHLSHPHPDIDPLELSAPLAGAFGYAPWINFSVDWPSMTENAYKDVLTTTALNIWSKAYMDGKTGDSWSEPDRAPVDWWKDVKTEHVMILVGGDELFLSPIEAFAKKVKTAFPNTTYVVGDDESHDAPFFVAAQEKEETQTGAELRKWIASRL</sequence>
<dbReference type="Pfam" id="PF07859">
    <property type="entry name" value="Abhydrolase_3"/>
    <property type="match status" value="1"/>
</dbReference>
<keyword evidence="4" id="KW-1185">Reference proteome</keyword>
<dbReference type="SUPFAM" id="SSF53474">
    <property type="entry name" value="alpha/beta-Hydrolases"/>
    <property type="match status" value="1"/>
</dbReference>
<reference evidence="3" key="2">
    <citation type="journal article" date="2023" name="IMA Fungus">
        <title>Comparative genomic study of the Penicillium genus elucidates a diverse pangenome and 15 lateral gene transfer events.</title>
        <authorList>
            <person name="Petersen C."/>
            <person name="Sorensen T."/>
            <person name="Nielsen M.R."/>
            <person name="Sondergaard T.E."/>
            <person name="Sorensen J.L."/>
            <person name="Fitzpatrick D.A."/>
            <person name="Frisvad J.C."/>
            <person name="Nielsen K.L."/>
        </authorList>
    </citation>
    <scope>NUCLEOTIDE SEQUENCE</scope>
    <source>
        <strain evidence="3">IBT 34128</strain>
    </source>
</reference>
<dbReference type="InterPro" id="IPR013094">
    <property type="entry name" value="AB_hydrolase_3"/>
</dbReference>
<dbReference type="PANTHER" id="PTHR48081:SF31">
    <property type="entry name" value="STERYL ACETYL HYDROLASE MUG81-RELATED"/>
    <property type="match status" value="1"/>
</dbReference>
<feature type="domain" description="Alpha/beta hydrolase fold-3" evidence="2">
    <location>
        <begin position="113"/>
        <end position="329"/>
    </location>
</feature>
<dbReference type="InterPro" id="IPR029058">
    <property type="entry name" value="AB_hydrolase_fold"/>
</dbReference>
<dbReference type="OrthoDB" id="2152029at2759"/>
<dbReference type="InterPro" id="IPR050300">
    <property type="entry name" value="GDXG_lipolytic_enzyme"/>
</dbReference>
<dbReference type="PANTHER" id="PTHR48081">
    <property type="entry name" value="AB HYDROLASE SUPERFAMILY PROTEIN C4A8.06C"/>
    <property type="match status" value="1"/>
</dbReference>
<accession>A0A9W9F0S3</accession>
<dbReference type="GO" id="GO:0016787">
    <property type="term" value="F:hydrolase activity"/>
    <property type="evidence" value="ECO:0007669"/>
    <property type="project" value="UniProtKB-KW"/>
</dbReference>
<dbReference type="AlphaFoldDB" id="A0A9W9F0S3"/>
<protein>
    <recommendedName>
        <fullName evidence="2">Alpha/beta hydrolase fold-3 domain-containing protein</fullName>
    </recommendedName>
</protein>
<organism evidence="3 4">
    <name type="scientific">Penicillium alfredii</name>
    <dbReference type="NCBI Taxonomy" id="1506179"/>
    <lineage>
        <taxon>Eukaryota</taxon>
        <taxon>Fungi</taxon>
        <taxon>Dikarya</taxon>
        <taxon>Ascomycota</taxon>
        <taxon>Pezizomycotina</taxon>
        <taxon>Eurotiomycetes</taxon>
        <taxon>Eurotiomycetidae</taxon>
        <taxon>Eurotiales</taxon>
        <taxon>Aspergillaceae</taxon>
        <taxon>Penicillium</taxon>
    </lineage>
</organism>
<evidence type="ECO:0000259" key="2">
    <source>
        <dbReference type="Pfam" id="PF07859"/>
    </source>
</evidence>
<dbReference type="Gene3D" id="3.40.50.1820">
    <property type="entry name" value="alpha/beta hydrolase"/>
    <property type="match status" value="1"/>
</dbReference>
<comment type="caution">
    <text evidence="3">The sequence shown here is derived from an EMBL/GenBank/DDBJ whole genome shotgun (WGS) entry which is preliminary data.</text>
</comment>